<feature type="transmembrane region" description="Helical" evidence="2">
    <location>
        <begin position="7"/>
        <end position="28"/>
    </location>
</feature>
<gene>
    <name evidence="4" type="ORF">ESZ54_03405</name>
</gene>
<dbReference type="PANTHER" id="PTHR42852">
    <property type="entry name" value="THIOL:DISULFIDE INTERCHANGE PROTEIN DSBE"/>
    <property type="match status" value="1"/>
</dbReference>
<evidence type="ECO:0000256" key="2">
    <source>
        <dbReference type="SAM" id="Phobius"/>
    </source>
</evidence>
<sequence length="187" mass="21700">MNERQKLLKNIGITVAVFIFAFFSYQFLIRKGAFDTLVTESAPDEEIRNIKESQFDAKFVNEDNQEEKLSDYLGKPIVVNVWASWCKPCRAEMPEFEKVYKEEKDVVFLFINQTDGKSETKDTAKEFIANEKLDIPIKFDINNEMKYKFIVKALPTTYFIDKKGNVQGEAAGIITEKTLKEQIEEIK</sequence>
<protein>
    <submittedName>
        <fullName evidence="4">TlpA family protein disulfide reductase</fullName>
    </submittedName>
</protein>
<keyword evidence="1" id="KW-1015">Disulfide bond</keyword>
<dbReference type="EMBL" id="SDGV01000007">
    <property type="protein sequence ID" value="THB61832.1"/>
    <property type="molecule type" value="Genomic_DNA"/>
</dbReference>
<dbReference type="InterPro" id="IPR013766">
    <property type="entry name" value="Thioredoxin_domain"/>
</dbReference>
<dbReference type="AlphaFoldDB" id="A0A4S3B4P8"/>
<dbReference type="Proteomes" id="UP000310506">
    <property type="component" value="Unassembled WGS sequence"/>
</dbReference>
<comment type="caution">
    <text evidence="4">The sequence shown here is derived from an EMBL/GenBank/DDBJ whole genome shotgun (WGS) entry which is preliminary data.</text>
</comment>
<dbReference type="GO" id="GO:0016209">
    <property type="term" value="F:antioxidant activity"/>
    <property type="evidence" value="ECO:0007669"/>
    <property type="project" value="InterPro"/>
</dbReference>
<keyword evidence="5" id="KW-1185">Reference proteome</keyword>
<evidence type="ECO:0000313" key="5">
    <source>
        <dbReference type="Proteomes" id="UP000310506"/>
    </source>
</evidence>
<feature type="domain" description="Thioredoxin" evidence="3">
    <location>
        <begin position="36"/>
        <end position="187"/>
    </location>
</feature>
<keyword evidence="2" id="KW-0472">Membrane</keyword>
<dbReference type="RefSeq" id="WP_136136279.1">
    <property type="nucleotide sequence ID" value="NZ_SDGV01000007.1"/>
</dbReference>
<keyword evidence="2" id="KW-1133">Transmembrane helix</keyword>
<dbReference type="InterPro" id="IPR036249">
    <property type="entry name" value="Thioredoxin-like_sf"/>
</dbReference>
<dbReference type="CDD" id="cd02966">
    <property type="entry name" value="TlpA_like_family"/>
    <property type="match status" value="1"/>
</dbReference>
<reference evidence="4 5" key="1">
    <citation type="submission" date="2019-01" db="EMBL/GenBank/DDBJ databases">
        <title>Vagococcus silagei sp. nov. isolated from brewer's grain.</title>
        <authorList>
            <person name="Guu J.-R."/>
        </authorList>
    </citation>
    <scope>NUCLEOTIDE SEQUENCE [LARGE SCALE GENOMIC DNA]</scope>
    <source>
        <strain evidence="4 5">2B-2</strain>
    </source>
</reference>
<dbReference type="PROSITE" id="PS51352">
    <property type="entry name" value="THIOREDOXIN_2"/>
    <property type="match status" value="1"/>
</dbReference>
<dbReference type="OrthoDB" id="25753at2"/>
<name>A0A4S3B4P8_9ENTE</name>
<dbReference type="InterPro" id="IPR050553">
    <property type="entry name" value="Thioredoxin_ResA/DsbE_sf"/>
</dbReference>
<dbReference type="PANTHER" id="PTHR42852:SF17">
    <property type="entry name" value="THIOREDOXIN-LIKE PROTEIN HI_1115"/>
    <property type="match status" value="1"/>
</dbReference>
<keyword evidence="2" id="KW-0812">Transmembrane</keyword>
<evidence type="ECO:0000313" key="4">
    <source>
        <dbReference type="EMBL" id="THB61832.1"/>
    </source>
</evidence>
<evidence type="ECO:0000259" key="3">
    <source>
        <dbReference type="PROSITE" id="PS51352"/>
    </source>
</evidence>
<organism evidence="4 5">
    <name type="scientific">Vagococcus silagei</name>
    <dbReference type="NCBI Taxonomy" id="2508885"/>
    <lineage>
        <taxon>Bacteria</taxon>
        <taxon>Bacillati</taxon>
        <taxon>Bacillota</taxon>
        <taxon>Bacilli</taxon>
        <taxon>Lactobacillales</taxon>
        <taxon>Enterococcaceae</taxon>
        <taxon>Vagococcus</taxon>
    </lineage>
</organism>
<dbReference type="Pfam" id="PF00578">
    <property type="entry name" value="AhpC-TSA"/>
    <property type="match status" value="1"/>
</dbReference>
<dbReference type="Gene3D" id="3.40.30.10">
    <property type="entry name" value="Glutaredoxin"/>
    <property type="match status" value="1"/>
</dbReference>
<dbReference type="SUPFAM" id="SSF52833">
    <property type="entry name" value="Thioredoxin-like"/>
    <property type="match status" value="1"/>
</dbReference>
<dbReference type="GO" id="GO:0016491">
    <property type="term" value="F:oxidoreductase activity"/>
    <property type="evidence" value="ECO:0007669"/>
    <property type="project" value="InterPro"/>
</dbReference>
<accession>A0A4S3B4P8</accession>
<evidence type="ECO:0000256" key="1">
    <source>
        <dbReference type="ARBA" id="ARBA00023157"/>
    </source>
</evidence>
<proteinExistence type="predicted"/>
<dbReference type="InterPro" id="IPR000866">
    <property type="entry name" value="AhpC/TSA"/>
</dbReference>